<name>A0ABV0JJ45_9CYAN</name>
<dbReference type="EMBL" id="JAMPKK010000003">
    <property type="protein sequence ID" value="MEP0863315.1"/>
    <property type="molecule type" value="Genomic_DNA"/>
</dbReference>
<accession>A0ABV0JJ45</accession>
<dbReference type="RefSeq" id="WP_190420454.1">
    <property type="nucleotide sequence ID" value="NZ_JAMPKK010000003.1"/>
</dbReference>
<sequence length="478" mass="56036">MDANTSTALEQALTGMSHQELLNLIINLSSVEADFRRILLANVSISPQILQQQPVSPQVVKQFKRDISKFFDELEERGRYDDYYDNEYDESEEYSELDILLENARTLNLVDQIDVFWHIAICGNEVFEEGEFFIGTPQIEEAICLYGEAVTRLDLPHQQKHNYFDVLIDALSWNICGYGEVTEAIEEALDKICTVPEDFRYLIQKFENSDYERSSDLIAQYYLELGDDENYLRVRQANLEKEKDYLQLAEFWQQKGDREKHLETLEQWVSDLVNRKAQPQSQLNYLYAPRYSSLEDSPILKRLAEHYRQQQDDANYCRIFMTLAEFGKTTLDLYKQIETLGVKLGNWQELKLKLIEFAQASSTNLAEIYLYEQDWDAAVQLAQQKANSYYEESLRILVAEGVKQHRTEASIQIYQQLVQSHIDNKNREHYSIAARHASAIKSIYLSVLNDSAAWQRYITDIRQRYPRHRALQEEFRGL</sequence>
<gene>
    <name evidence="1" type="ORF">NDI37_02395</name>
</gene>
<comment type="caution">
    <text evidence="1">The sequence shown here is derived from an EMBL/GenBank/DDBJ whole genome shotgun (WGS) entry which is preliminary data.</text>
</comment>
<proteinExistence type="predicted"/>
<protein>
    <submittedName>
        <fullName evidence="1">Uncharacterized protein</fullName>
    </submittedName>
</protein>
<reference evidence="1 2" key="1">
    <citation type="submission" date="2022-04" db="EMBL/GenBank/DDBJ databases">
        <title>Positive selection, recombination, and allopatry shape intraspecific diversity of widespread and dominant cyanobacteria.</title>
        <authorList>
            <person name="Wei J."/>
            <person name="Shu W."/>
            <person name="Hu C."/>
        </authorList>
    </citation>
    <scope>NUCLEOTIDE SEQUENCE [LARGE SCALE GENOMIC DNA]</scope>
    <source>
        <strain evidence="1 2">GB2-A5</strain>
    </source>
</reference>
<keyword evidence="2" id="KW-1185">Reference proteome</keyword>
<evidence type="ECO:0000313" key="1">
    <source>
        <dbReference type="EMBL" id="MEP0863315.1"/>
    </source>
</evidence>
<organism evidence="1 2">
    <name type="scientific">Funiculus sociatus GB2-A5</name>
    <dbReference type="NCBI Taxonomy" id="2933946"/>
    <lineage>
        <taxon>Bacteria</taxon>
        <taxon>Bacillati</taxon>
        <taxon>Cyanobacteriota</taxon>
        <taxon>Cyanophyceae</taxon>
        <taxon>Coleofasciculales</taxon>
        <taxon>Coleofasciculaceae</taxon>
        <taxon>Funiculus</taxon>
    </lineage>
</organism>
<evidence type="ECO:0000313" key="2">
    <source>
        <dbReference type="Proteomes" id="UP001442494"/>
    </source>
</evidence>
<dbReference type="Proteomes" id="UP001442494">
    <property type="component" value="Unassembled WGS sequence"/>
</dbReference>